<sequence length="180" mass="20595">MIDLFEGMKTGNKKQQDAYSAIMELNIFNELSSYNPVLCGTLPIGIDIVGSDLDIIMEVQELEHFAEQLQTLYYNKDNFTMKRTTIRGKEVVKANFVFNNFEFELFGQAQPLHKQNAYLHMIIEHKLLQKVPNLKEKVINLKKQGYKTEPAFCKLLGITGDPYVSLIQLGVEEGIVTDIF</sequence>
<keyword evidence="2" id="KW-1185">Reference proteome</keyword>
<gene>
    <name evidence="1" type="ORF">ACFFIX_27170</name>
</gene>
<evidence type="ECO:0000313" key="1">
    <source>
        <dbReference type="EMBL" id="MFC0274984.1"/>
    </source>
</evidence>
<dbReference type="Proteomes" id="UP001589854">
    <property type="component" value="Unassembled WGS sequence"/>
</dbReference>
<dbReference type="EMBL" id="JBHLVO010000061">
    <property type="protein sequence ID" value="MFC0274984.1"/>
    <property type="molecule type" value="Genomic_DNA"/>
</dbReference>
<dbReference type="RefSeq" id="WP_378939750.1">
    <property type="nucleotide sequence ID" value="NZ_JBHLVO010000061.1"/>
</dbReference>
<organism evidence="1 2">
    <name type="scientific">Metabacillus herbersteinensis</name>
    <dbReference type="NCBI Taxonomy" id="283816"/>
    <lineage>
        <taxon>Bacteria</taxon>
        <taxon>Bacillati</taxon>
        <taxon>Bacillota</taxon>
        <taxon>Bacilli</taxon>
        <taxon>Bacillales</taxon>
        <taxon>Bacillaceae</taxon>
        <taxon>Metabacillus</taxon>
    </lineage>
</organism>
<protein>
    <submittedName>
        <fullName evidence="1">DUF4269 domain-containing protein</fullName>
    </submittedName>
</protein>
<evidence type="ECO:0000313" key="2">
    <source>
        <dbReference type="Proteomes" id="UP001589854"/>
    </source>
</evidence>
<dbReference type="InterPro" id="IPR025365">
    <property type="entry name" value="DUF4269"/>
</dbReference>
<accession>A0ABV6GMR8</accession>
<name>A0ABV6GMR8_9BACI</name>
<comment type="caution">
    <text evidence="1">The sequence shown here is derived from an EMBL/GenBank/DDBJ whole genome shotgun (WGS) entry which is preliminary data.</text>
</comment>
<proteinExistence type="predicted"/>
<dbReference type="Pfam" id="PF14091">
    <property type="entry name" value="DUF4269"/>
    <property type="match status" value="1"/>
</dbReference>
<reference evidence="1 2" key="1">
    <citation type="submission" date="2024-09" db="EMBL/GenBank/DDBJ databases">
        <authorList>
            <person name="Sun Q."/>
            <person name="Mori K."/>
        </authorList>
    </citation>
    <scope>NUCLEOTIDE SEQUENCE [LARGE SCALE GENOMIC DNA]</scope>
    <source>
        <strain evidence="1 2">CCM 7228</strain>
    </source>
</reference>